<protein>
    <submittedName>
        <fullName evidence="2">Methyltransferase</fullName>
    </submittedName>
</protein>
<dbReference type="GO" id="GO:0006779">
    <property type="term" value="P:porphyrin-containing compound biosynthetic process"/>
    <property type="evidence" value="ECO:0007669"/>
    <property type="project" value="InterPro"/>
</dbReference>
<name>A0A9D1FL57_9FIRM</name>
<dbReference type="Proteomes" id="UP000824002">
    <property type="component" value="Unassembled WGS sequence"/>
</dbReference>
<proteinExistence type="predicted"/>
<dbReference type="EMBL" id="DVJP01000017">
    <property type="protein sequence ID" value="HIS75522.1"/>
    <property type="molecule type" value="Genomic_DNA"/>
</dbReference>
<dbReference type="InterPro" id="IPR052024">
    <property type="entry name" value="Methanogen_methyltrans"/>
</dbReference>
<reference evidence="2" key="1">
    <citation type="submission" date="2020-10" db="EMBL/GenBank/DDBJ databases">
        <authorList>
            <person name="Gilroy R."/>
        </authorList>
    </citation>
    <scope>NUCLEOTIDE SEQUENCE</scope>
    <source>
        <strain evidence="2">CHK199-13235</strain>
    </source>
</reference>
<dbReference type="PANTHER" id="PTHR47099:SF1">
    <property type="entry name" value="METHYLCOBAMIDE:COM METHYLTRANSFERASE MTBA"/>
    <property type="match status" value="1"/>
</dbReference>
<dbReference type="PANTHER" id="PTHR47099">
    <property type="entry name" value="METHYLCOBAMIDE:COM METHYLTRANSFERASE MTBA"/>
    <property type="match status" value="1"/>
</dbReference>
<dbReference type="Pfam" id="PF01208">
    <property type="entry name" value="URO-D"/>
    <property type="match status" value="1"/>
</dbReference>
<dbReference type="GO" id="GO:0008168">
    <property type="term" value="F:methyltransferase activity"/>
    <property type="evidence" value="ECO:0007669"/>
    <property type="project" value="UniProtKB-KW"/>
</dbReference>
<dbReference type="GO" id="GO:0004853">
    <property type="term" value="F:uroporphyrinogen decarboxylase activity"/>
    <property type="evidence" value="ECO:0007669"/>
    <property type="project" value="InterPro"/>
</dbReference>
<evidence type="ECO:0000259" key="1">
    <source>
        <dbReference type="Pfam" id="PF01208"/>
    </source>
</evidence>
<gene>
    <name evidence="2" type="ORF">IAB51_01805</name>
</gene>
<sequence length="337" mass="38791">MTSKELVLSTLEFRNTEGRVPRQLWSLPWANINCPDMMDKLAKDFTWDFDGPETTYAKLPITKGDAYEVGEYVDEWGCVFTNIHRGIIGEVKHPLVTEDDWSDASNVHIPEELLTFDADQVNASCAKKKDKFIMGNCCPRPFEQLQFIRGTVNLYMDLMDPPKGLLEFIEKMHDYYCRLLTKWAETDVDALNMMDDWGSQNDLLINPKIWDEIFKPMYRDYINIAHSHGKKMFMHSDGNTIRIIPKLIDLGLDAMNTQIFCIGVDNLAQFKGKITFWGEIDRQNLLPRGTLSDIDNAVQKVYDTLWQDGGCIAQCEFGAGANPDNVYRVFEKWSSLR</sequence>
<dbReference type="SUPFAM" id="SSF51726">
    <property type="entry name" value="UROD/MetE-like"/>
    <property type="match status" value="1"/>
</dbReference>
<comment type="caution">
    <text evidence="2">The sequence shown here is derived from an EMBL/GenBank/DDBJ whole genome shotgun (WGS) entry which is preliminary data.</text>
</comment>
<reference evidence="2" key="2">
    <citation type="journal article" date="2021" name="PeerJ">
        <title>Extensive microbial diversity within the chicken gut microbiome revealed by metagenomics and culture.</title>
        <authorList>
            <person name="Gilroy R."/>
            <person name="Ravi A."/>
            <person name="Getino M."/>
            <person name="Pursley I."/>
            <person name="Horton D.L."/>
            <person name="Alikhan N.F."/>
            <person name="Baker D."/>
            <person name="Gharbi K."/>
            <person name="Hall N."/>
            <person name="Watson M."/>
            <person name="Adriaenssens E.M."/>
            <person name="Foster-Nyarko E."/>
            <person name="Jarju S."/>
            <person name="Secka A."/>
            <person name="Antonio M."/>
            <person name="Oren A."/>
            <person name="Chaudhuri R.R."/>
            <person name="La Ragione R."/>
            <person name="Hildebrand F."/>
            <person name="Pallen M.J."/>
        </authorList>
    </citation>
    <scope>NUCLEOTIDE SEQUENCE</scope>
    <source>
        <strain evidence="2">CHK199-13235</strain>
    </source>
</reference>
<keyword evidence="2" id="KW-0808">Transferase</keyword>
<accession>A0A9D1FL57</accession>
<evidence type="ECO:0000313" key="2">
    <source>
        <dbReference type="EMBL" id="HIS75522.1"/>
    </source>
</evidence>
<dbReference type="Gene3D" id="3.20.20.210">
    <property type="match status" value="1"/>
</dbReference>
<evidence type="ECO:0000313" key="3">
    <source>
        <dbReference type="Proteomes" id="UP000824002"/>
    </source>
</evidence>
<feature type="domain" description="Uroporphyrinogen decarboxylase (URO-D)" evidence="1">
    <location>
        <begin position="84"/>
        <end position="327"/>
    </location>
</feature>
<dbReference type="GO" id="GO:0032259">
    <property type="term" value="P:methylation"/>
    <property type="evidence" value="ECO:0007669"/>
    <property type="project" value="UniProtKB-KW"/>
</dbReference>
<keyword evidence="2" id="KW-0489">Methyltransferase</keyword>
<dbReference type="InterPro" id="IPR038071">
    <property type="entry name" value="UROD/MetE-like_sf"/>
</dbReference>
<organism evidence="2 3">
    <name type="scientific">Candidatus Merdivicinus excrementipullorum</name>
    <dbReference type="NCBI Taxonomy" id="2840867"/>
    <lineage>
        <taxon>Bacteria</taxon>
        <taxon>Bacillati</taxon>
        <taxon>Bacillota</taxon>
        <taxon>Clostridia</taxon>
        <taxon>Eubacteriales</taxon>
        <taxon>Oscillospiraceae</taxon>
        <taxon>Oscillospiraceae incertae sedis</taxon>
        <taxon>Candidatus Merdivicinus</taxon>
    </lineage>
</organism>
<dbReference type="InterPro" id="IPR000257">
    <property type="entry name" value="Uroporphyrinogen_deCOase"/>
</dbReference>
<dbReference type="AlphaFoldDB" id="A0A9D1FL57"/>